<name>A0A3B0WKN8_9ZZZZ</name>
<proteinExistence type="predicted"/>
<dbReference type="Gene3D" id="1.20.58.300">
    <property type="entry name" value="FlgN-like"/>
    <property type="match status" value="1"/>
</dbReference>
<evidence type="ECO:0000313" key="3">
    <source>
        <dbReference type="EMBL" id="VAW53080.1"/>
    </source>
</evidence>
<feature type="region of interest" description="Disordered" evidence="2">
    <location>
        <begin position="70"/>
        <end position="102"/>
    </location>
</feature>
<dbReference type="GO" id="GO:0044780">
    <property type="term" value="P:bacterial-type flagellum assembly"/>
    <property type="evidence" value="ECO:0007669"/>
    <property type="project" value="InterPro"/>
</dbReference>
<accession>A0A3B0WKN8</accession>
<evidence type="ECO:0000256" key="1">
    <source>
        <dbReference type="ARBA" id="ARBA00022795"/>
    </source>
</evidence>
<dbReference type="InterPro" id="IPR036679">
    <property type="entry name" value="FlgN-like_sf"/>
</dbReference>
<dbReference type="AlphaFoldDB" id="A0A3B0WKN8"/>
<dbReference type="InterPro" id="IPR007809">
    <property type="entry name" value="FlgN-like"/>
</dbReference>
<keyword evidence="1" id="KW-1005">Bacterial flagellum biogenesis</keyword>
<protein>
    <recommendedName>
        <fullName evidence="4">Flagellar protein FlgN</fullName>
    </recommendedName>
</protein>
<dbReference type="EMBL" id="UOFD01000057">
    <property type="protein sequence ID" value="VAW53080.1"/>
    <property type="molecule type" value="Genomic_DNA"/>
</dbReference>
<sequence length="183" mass="20789">MQQLEIKQIFQKEIECAGMLFQSLIQEYEALAKHHADALEEVVRVKQERINQLELISGQREKLLASFKDENSKIKGDSQESDDQTNNDQKSNDQKSNDQASNYYQFGDNKELTALWDELVNVAEKCRDKNRVNGSIVKQVSRQSRHALDILHGILPGGTAITELYDNTGQATKLANKRSLVQV</sequence>
<evidence type="ECO:0000256" key="2">
    <source>
        <dbReference type="SAM" id="MobiDB-lite"/>
    </source>
</evidence>
<organism evidence="3">
    <name type="scientific">hydrothermal vent metagenome</name>
    <dbReference type="NCBI Taxonomy" id="652676"/>
    <lineage>
        <taxon>unclassified sequences</taxon>
        <taxon>metagenomes</taxon>
        <taxon>ecological metagenomes</taxon>
    </lineage>
</organism>
<dbReference type="Pfam" id="PF05130">
    <property type="entry name" value="FlgN"/>
    <property type="match status" value="1"/>
</dbReference>
<dbReference type="SUPFAM" id="SSF140566">
    <property type="entry name" value="FlgN-like"/>
    <property type="match status" value="1"/>
</dbReference>
<gene>
    <name evidence="3" type="ORF">MNBD_GAMMA06-1945</name>
</gene>
<reference evidence="3" key="1">
    <citation type="submission" date="2018-06" db="EMBL/GenBank/DDBJ databases">
        <authorList>
            <person name="Zhirakovskaya E."/>
        </authorList>
    </citation>
    <scope>NUCLEOTIDE SEQUENCE</scope>
</reference>
<evidence type="ECO:0008006" key="4">
    <source>
        <dbReference type="Google" id="ProtNLM"/>
    </source>
</evidence>